<reference evidence="3" key="1">
    <citation type="submission" date="2016-12" db="EMBL/GenBank/DDBJ databases">
        <authorList>
            <person name="Jung M.Y."/>
            <person name="Lee S.H."/>
        </authorList>
    </citation>
    <scope>NUCLEOTIDE SEQUENCE [LARGE SCALE GENOMIC DNA]</scope>
    <source>
        <strain evidence="3">WiKim39</strain>
    </source>
</reference>
<name>A0A1P8Q227_9LACO</name>
<evidence type="ECO:0000256" key="1">
    <source>
        <dbReference type="SAM" id="MobiDB-lite"/>
    </source>
</evidence>
<evidence type="ECO:0000313" key="3">
    <source>
        <dbReference type="Proteomes" id="UP000187499"/>
    </source>
</evidence>
<feature type="region of interest" description="Disordered" evidence="1">
    <location>
        <begin position="96"/>
        <end position="119"/>
    </location>
</feature>
<accession>A0A1P8Q227</accession>
<proteinExistence type="predicted"/>
<keyword evidence="3" id="KW-1185">Reference proteome</keyword>
<dbReference type="Pfam" id="PF05973">
    <property type="entry name" value="Gp49"/>
    <property type="match status" value="1"/>
</dbReference>
<dbReference type="STRING" id="1847728.BTM29_04380"/>
<gene>
    <name evidence="2" type="ORF">BTM29_04380</name>
</gene>
<dbReference type="RefSeq" id="WP_076614343.1">
    <property type="nucleotide sequence ID" value="NZ_CP019323.1"/>
</dbReference>
<protein>
    <submittedName>
        <fullName evidence="2">Addiction module toxin RelE</fullName>
    </submittedName>
</protein>
<dbReference type="OrthoDB" id="573082at2"/>
<dbReference type="EMBL" id="CP019323">
    <property type="protein sequence ID" value="APX71839.1"/>
    <property type="molecule type" value="Genomic_DNA"/>
</dbReference>
<dbReference type="Proteomes" id="UP000187499">
    <property type="component" value="Chromosome"/>
</dbReference>
<evidence type="ECO:0000313" key="2">
    <source>
        <dbReference type="EMBL" id="APX71839.1"/>
    </source>
</evidence>
<sequence length="119" mass="14078">MKKVEFVFLVLDGKSEIMEFINGLPVKDRSKLYDTINIISEFGIPIAARQEWVKKLDSDIYEIRSKVGTNIQRCLYFHKYKNIYVITNGFTKKTDRTPQREIRRARLLMNRSKSQDDKS</sequence>
<dbReference type="InterPro" id="IPR009241">
    <property type="entry name" value="HigB-like"/>
</dbReference>
<dbReference type="KEGG" id="lalw:BTM29_04380"/>
<organism evidence="2 3">
    <name type="scientific">Companilactobacillus allii</name>
    <dbReference type="NCBI Taxonomy" id="1847728"/>
    <lineage>
        <taxon>Bacteria</taxon>
        <taxon>Bacillati</taxon>
        <taxon>Bacillota</taxon>
        <taxon>Bacilli</taxon>
        <taxon>Lactobacillales</taxon>
        <taxon>Lactobacillaceae</taxon>
        <taxon>Companilactobacillus</taxon>
    </lineage>
</organism>
<dbReference type="AlphaFoldDB" id="A0A1P8Q227"/>